<feature type="compositionally biased region" description="Basic and acidic residues" evidence="1">
    <location>
        <begin position="63"/>
        <end position="79"/>
    </location>
</feature>
<dbReference type="EMBL" id="LXQA010556609">
    <property type="protein sequence ID" value="MCI59065.1"/>
    <property type="molecule type" value="Genomic_DNA"/>
</dbReference>
<feature type="non-terminal residue" evidence="2">
    <location>
        <position position="79"/>
    </location>
</feature>
<feature type="compositionally biased region" description="Basic and acidic residues" evidence="1">
    <location>
        <begin position="42"/>
        <end position="51"/>
    </location>
</feature>
<sequence length="79" mass="8796">MRRRQFDNDGVGLGGGRGRFMGTMHSGRGSIDREFETGSSKRIVDKRKNSYYDKGSGSNLGDSADHSRIKMKKDGTQRP</sequence>
<dbReference type="Proteomes" id="UP000265520">
    <property type="component" value="Unassembled WGS sequence"/>
</dbReference>
<reference evidence="2 3" key="1">
    <citation type="journal article" date="2018" name="Front. Plant Sci.">
        <title>Red Clover (Trifolium pratense) and Zigzag Clover (T. medium) - A Picture of Genomic Similarities and Differences.</title>
        <authorList>
            <person name="Dluhosova J."/>
            <person name="Istvanek J."/>
            <person name="Nedelnik J."/>
            <person name="Repkova J."/>
        </authorList>
    </citation>
    <scope>NUCLEOTIDE SEQUENCE [LARGE SCALE GENOMIC DNA]</scope>
    <source>
        <strain evidence="3">cv. 10/8</strain>
        <tissue evidence="2">Leaf</tissue>
    </source>
</reference>
<evidence type="ECO:0000313" key="3">
    <source>
        <dbReference type="Proteomes" id="UP000265520"/>
    </source>
</evidence>
<dbReference type="AlphaFoldDB" id="A0A392TGM2"/>
<name>A0A392TGM2_9FABA</name>
<protein>
    <submittedName>
        <fullName evidence="2">Uncharacterized protein</fullName>
    </submittedName>
</protein>
<evidence type="ECO:0000256" key="1">
    <source>
        <dbReference type="SAM" id="MobiDB-lite"/>
    </source>
</evidence>
<proteinExistence type="predicted"/>
<comment type="caution">
    <text evidence="2">The sequence shown here is derived from an EMBL/GenBank/DDBJ whole genome shotgun (WGS) entry which is preliminary data.</text>
</comment>
<feature type="region of interest" description="Disordered" evidence="1">
    <location>
        <begin position="1"/>
        <end position="79"/>
    </location>
</feature>
<organism evidence="2 3">
    <name type="scientific">Trifolium medium</name>
    <dbReference type="NCBI Taxonomy" id="97028"/>
    <lineage>
        <taxon>Eukaryota</taxon>
        <taxon>Viridiplantae</taxon>
        <taxon>Streptophyta</taxon>
        <taxon>Embryophyta</taxon>
        <taxon>Tracheophyta</taxon>
        <taxon>Spermatophyta</taxon>
        <taxon>Magnoliopsida</taxon>
        <taxon>eudicotyledons</taxon>
        <taxon>Gunneridae</taxon>
        <taxon>Pentapetalae</taxon>
        <taxon>rosids</taxon>
        <taxon>fabids</taxon>
        <taxon>Fabales</taxon>
        <taxon>Fabaceae</taxon>
        <taxon>Papilionoideae</taxon>
        <taxon>50 kb inversion clade</taxon>
        <taxon>NPAAA clade</taxon>
        <taxon>Hologalegina</taxon>
        <taxon>IRL clade</taxon>
        <taxon>Trifolieae</taxon>
        <taxon>Trifolium</taxon>
    </lineage>
</organism>
<evidence type="ECO:0000313" key="2">
    <source>
        <dbReference type="EMBL" id="MCI59065.1"/>
    </source>
</evidence>
<keyword evidence="3" id="KW-1185">Reference proteome</keyword>
<accession>A0A392TGM2</accession>